<dbReference type="Proteomes" id="UP000234323">
    <property type="component" value="Unassembled WGS sequence"/>
</dbReference>
<organism evidence="2 3">
    <name type="scientific">Rhizophagus irregularis</name>
    <dbReference type="NCBI Taxonomy" id="588596"/>
    <lineage>
        <taxon>Eukaryota</taxon>
        <taxon>Fungi</taxon>
        <taxon>Fungi incertae sedis</taxon>
        <taxon>Mucoromycota</taxon>
        <taxon>Glomeromycotina</taxon>
        <taxon>Glomeromycetes</taxon>
        <taxon>Glomerales</taxon>
        <taxon>Glomeraceae</taxon>
        <taxon>Rhizophagus</taxon>
    </lineage>
</organism>
<keyword evidence="3" id="KW-1185">Reference proteome</keyword>
<protein>
    <submittedName>
        <fullName evidence="2">Uncharacterized protein</fullName>
    </submittedName>
</protein>
<reference evidence="2 3" key="1">
    <citation type="submission" date="2015-10" db="EMBL/GenBank/DDBJ databases">
        <title>Genome analyses suggest a sexual origin of heterokaryosis in a supposedly ancient asexual fungus.</title>
        <authorList>
            <person name="Ropars J."/>
            <person name="Sedzielewska K."/>
            <person name="Noel J."/>
            <person name="Charron P."/>
            <person name="Farinelli L."/>
            <person name="Marton T."/>
            <person name="Kruger M."/>
            <person name="Pelin A."/>
            <person name="Brachmann A."/>
            <person name="Corradi N."/>
        </authorList>
    </citation>
    <scope>NUCLEOTIDE SEQUENCE [LARGE SCALE GENOMIC DNA]</scope>
    <source>
        <strain evidence="2 3">A4</strain>
    </source>
</reference>
<dbReference type="EMBL" id="LLXI01001529">
    <property type="protein sequence ID" value="PKY54077.1"/>
    <property type="molecule type" value="Genomic_DNA"/>
</dbReference>
<comment type="caution">
    <text evidence="2">The sequence shown here is derived from an EMBL/GenBank/DDBJ whole genome shotgun (WGS) entry which is preliminary data.</text>
</comment>
<accession>A0A2I1H5C7</accession>
<feature type="region of interest" description="Disordered" evidence="1">
    <location>
        <begin position="111"/>
        <end position="147"/>
    </location>
</feature>
<gene>
    <name evidence="2" type="ORF">RhiirA4_472697</name>
</gene>
<feature type="compositionally biased region" description="Polar residues" evidence="1">
    <location>
        <begin position="124"/>
        <end position="134"/>
    </location>
</feature>
<dbReference type="AlphaFoldDB" id="A0A2I1H5C7"/>
<dbReference type="VEuPathDB" id="FungiDB:RhiirFUN_024494"/>
<evidence type="ECO:0000313" key="2">
    <source>
        <dbReference type="EMBL" id="PKY54077.1"/>
    </source>
</evidence>
<evidence type="ECO:0000313" key="3">
    <source>
        <dbReference type="Proteomes" id="UP000234323"/>
    </source>
</evidence>
<name>A0A2I1H5C7_9GLOM</name>
<proteinExistence type="predicted"/>
<sequence length="384" mass="44492">MLEGALNPLLATRVIIRLYKPTKVHTLSLFSPNLPHVCLFLKQAISQESRGQILQEITPTSHRKFCAIRHGIATCEEWMNCFHPPAFVMSRYRWRCQRHYHQAIDTCHKESPLATDPRFDKQQKTSTKVNNSSADPRFHRSQSTINNSKDLAELSSSGEEASKVYPIAFSSLLEHQAAYNNTHVMIRSPQQIQRWNRLTKSVLHYKAYGSSMSPKPYLLNEARPYVVFKQVYHMPKRTKDWDSVDREMAAKRDGYHPTAVLRRTKNLILRRRFDVSSVPQYNYGYQKAVELHTQFKERQGRHTFIEDATGQTNGNSFTFSPRARKIINDPTTYFKRIREPTRTGLLTLPREIGAPSPSSNTGELRHRRCDFLLPPLWIKVVTTP</sequence>
<evidence type="ECO:0000256" key="1">
    <source>
        <dbReference type="SAM" id="MobiDB-lite"/>
    </source>
</evidence>
<dbReference type="VEuPathDB" id="FungiDB:FUN_000403"/>
<feature type="compositionally biased region" description="Basic and acidic residues" evidence="1">
    <location>
        <begin position="111"/>
        <end position="123"/>
    </location>
</feature>